<keyword evidence="5" id="KW-0804">Transcription</keyword>
<keyword evidence="4" id="KW-0238">DNA-binding</keyword>
<reference evidence="7 8" key="1">
    <citation type="submission" date="2016-10" db="EMBL/GenBank/DDBJ databases">
        <authorList>
            <person name="de Groot N.N."/>
        </authorList>
    </citation>
    <scope>NUCLEOTIDE SEQUENCE [LARGE SCALE GENOMIC DNA]</scope>
    <source>
        <strain evidence="7 8">CGMCC 1.7659</strain>
    </source>
</reference>
<dbReference type="InterPro" id="IPR015424">
    <property type="entry name" value="PyrdxlP-dep_Trfase"/>
</dbReference>
<dbReference type="InterPro" id="IPR036390">
    <property type="entry name" value="WH_DNA-bd_sf"/>
</dbReference>
<keyword evidence="3" id="KW-0805">Transcription regulation</keyword>
<dbReference type="CDD" id="cd00609">
    <property type="entry name" value="AAT_like"/>
    <property type="match status" value="1"/>
</dbReference>
<dbReference type="GO" id="GO:0008483">
    <property type="term" value="F:transaminase activity"/>
    <property type="evidence" value="ECO:0007669"/>
    <property type="project" value="UniProtKB-KW"/>
</dbReference>
<dbReference type="SUPFAM" id="SSF53383">
    <property type="entry name" value="PLP-dependent transferases"/>
    <property type="match status" value="1"/>
</dbReference>
<comment type="similarity">
    <text evidence="1">In the C-terminal section; belongs to the class-I pyridoxal-phosphate-dependent aminotransferase family.</text>
</comment>
<dbReference type="GO" id="GO:0030170">
    <property type="term" value="F:pyridoxal phosphate binding"/>
    <property type="evidence" value="ECO:0007669"/>
    <property type="project" value="InterPro"/>
</dbReference>
<dbReference type="EMBL" id="FOVF01000010">
    <property type="protein sequence ID" value="SFN25286.1"/>
    <property type="molecule type" value="Genomic_DNA"/>
</dbReference>
<protein>
    <submittedName>
        <fullName evidence="7">GntR family transcriptional regulator / MocR family aminotransferase</fullName>
    </submittedName>
</protein>
<dbReference type="InterPro" id="IPR015421">
    <property type="entry name" value="PyrdxlP-dep_Trfase_major"/>
</dbReference>
<dbReference type="InterPro" id="IPR051446">
    <property type="entry name" value="HTH_trans_reg/aminotransferase"/>
</dbReference>
<name>A0A1I4XI58_9GAMM</name>
<dbReference type="Gene3D" id="1.10.10.10">
    <property type="entry name" value="Winged helix-like DNA-binding domain superfamily/Winged helix DNA-binding domain"/>
    <property type="match status" value="1"/>
</dbReference>
<dbReference type="Proteomes" id="UP000198575">
    <property type="component" value="Unassembled WGS sequence"/>
</dbReference>
<dbReference type="SUPFAM" id="SSF46785">
    <property type="entry name" value="Winged helix' DNA-binding domain"/>
    <property type="match status" value="1"/>
</dbReference>
<evidence type="ECO:0000256" key="2">
    <source>
        <dbReference type="ARBA" id="ARBA00022898"/>
    </source>
</evidence>
<dbReference type="InterPro" id="IPR036388">
    <property type="entry name" value="WH-like_DNA-bd_sf"/>
</dbReference>
<keyword evidence="2" id="KW-0663">Pyridoxal phosphate</keyword>
<accession>A0A1I4XI58</accession>
<evidence type="ECO:0000256" key="4">
    <source>
        <dbReference type="ARBA" id="ARBA00023125"/>
    </source>
</evidence>
<dbReference type="CDD" id="cd07377">
    <property type="entry name" value="WHTH_GntR"/>
    <property type="match status" value="1"/>
</dbReference>
<dbReference type="STRING" id="578942.SAMN05216289_11018"/>
<dbReference type="InterPro" id="IPR004839">
    <property type="entry name" value="Aminotransferase_I/II_large"/>
</dbReference>
<dbReference type="RefSeq" id="WP_092407165.1">
    <property type="nucleotide sequence ID" value="NZ_FOVF01000010.1"/>
</dbReference>
<evidence type="ECO:0000256" key="1">
    <source>
        <dbReference type="ARBA" id="ARBA00005384"/>
    </source>
</evidence>
<dbReference type="Gene3D" id="3.40.640.10">
    <property type="entry name" value="Type I PLP-dependent aspartate aminotransferase-like (Major domain)"/>
    <property type="match status" value="1"/>
</dbReference>
<evidence type="ECO:0000256" key="3">
    <source>
        <dbReference type="ARBA" id="ARBA00023015"/>
    </source>
</evidence>
<keyword evidence="7" id="KW-0808">Transferase</keyword>
<dbReference type="SMART" id="SM00345">
    <property type="entry name" value="HTH_GNTR"/>
    <property type="match status" value="1"/>
</dbReference>
<dbReference type="PRINTS" id="PR00035">
    <property type="entry name" value="HTHGNTR"/>
</dbReference>
<dbReference type="GO" id="GO:0003700">
    <property type="term" value="F:DNA-binding transcription factor activity"/>
    <property type="evidence" value="ECO:0007669"/>
    <property type="project" value="InterPro"/>
</dbReference>
<dbReference type="AlphaFoldDB" id="A0A1I4XI58"/>
<dbReference type="PANTHER" id="PTHR46577">
    <property type="entry name" value="HTH-TYPE TRANSCRIPTIONAL REGULATORY PROTEIN GABR"/>
    <property type="match status" value="1"/>
</dbReference>
<proteinExistence type="inferred from homology"/>
<sequence length="501" mass="55019">MHLQLDGTGSIVSQLVRALRATIASGSLPPGSALPPTRQLAAEYGFSRSTIVAAYEQMQAEGLLTAHVGAGTRVAEHKASGAQNMRQGTPGSRRFCAPPSTYAARLRSCCDYRAVPGRRPPDVRVAFLYGEPMAHPLLASAWHRELVRASAYCRTGYPSAPGLHELRTQVCTYLDRYRGIHAQPDDVVIVGGTQQALALTARVLLDVGDRAIIEDPHYYATRTVLETHGARVDALPVDSDGLQCDRLPERGARLICLTPAHQFPTGAVLSQPRRHQILQYAERHDGWIFEDDYDSEFRVRNRSVAALRSLDHGDRVVYAGTFSKTLFPALRLGYLIAPAPLREDFIAAKFLDDMGSPALEQLALANFMANGGFERHLRRNGKLLRQRRVRLLDGLQRLSRGRLDIVQSSSGMHVVVWLNVGDSATGRRLIELAHERGLGLFPIDVCYQSPPRRAGLLMGYGALSNTEISEGLAILEVCLDQVSREGPAVVRQLSENDKTPA</sequence>
<dbReference type="PANTHER" id="PTHR46577:SF1">
    <property type="entry name" value="HTH-TYPE TRANSCRIPTIONAL REGULATORY PROTEIN GABR"/>
    <property type="match status" value="1"/>
</dbReference>
<gene>
    <name evidence="7" type="ORF">SAMN05216289_11018</name>
</gene>
<dbReference type="InterPro" id="IPR000524">
    <property type="entry name" value="Tscrpt_reg_HTH_GntR"/>
</dbReference>
<evidence type="ECO:0000256" key="5">
    <source>
        <dbReference type="ARBA" id="ARBA00023163"/>
    </source>
</evidence>
<dbReference type="Pfam" id="PF00392">
    <property type="entry name" value="GntR"/>
    <property type="match status" value="1"/>
</dbReference>
<feature type="domain" description="HTH gntR-type" evidence="6">
    <location>
        <begin position="9"/>
        <end position="77"/>
    </location>
</feature>
<dbReference type="OrthoDB" id="9808770at2"/>
<evidence type="ECO:0000313" key="7">
    <source>
        <dbReference type="EMBL" id="SFN25286.1"/>
    </source>
</evidence>
<evidence type="ECO:0000259" key="6">
    <source>
        <dbReference type="PROSITE" id="PS50949"/>
    </source>
</evidence>
<dbReference type="Pfam" id="PF00155">
    <property type="entry name" value="Aminotran_1_2"/>
    <property type="match status" value="1"/>
</dbReference>
<dbReference type="PROSITE" id="PS50949">
    <property type="entry name" value="HTH_GNTR"/>
    <property type="match status" value="1"/>
</dbReference>
<keyword evidence="8" id="KW-1185">Reference proteome</keyword>
<organism evidence="7 8">
    <name type="scientific">Dokdonella immobilis</name>
    <dbReference type="NCBI Taxonomy" id="578942"/>
    <lineage>
        <taxon>Bacteria</taxon>
        <taxon>Pseudomonadati</taxon>
        <taxon>Pseudomonadota</taxon>
        <taxon>Gammaproteobacteria</taxon>
        <taxon>Lysobacterales</taxon>
        <taxon>Rhodanobacteraceae</taxon>
        <taxon>Dokdonella</taxon>
    </lineage>
</organism>
<dbReference type="GO" id="GO:0003677">
    <property type="term" value="F:DNA binding"/>
    <property type="evidence" value="ECO:0007669"/>
    <property type="project" value="UniProtKB-KW"/>
</dbReference>
<evidence type="ECO:0000313" key="8">
    <source>
        <dbReference type="Proteomes" id="UP000198575"/>
    </source>
</evidence>
<keyword evidence="7" id="KW-0032">Aminotransferase</keyword>